<name>V6AUR1_9ARCH</name>
<dbReference type="AlphaFoldDB" id="V6AUR1"/>
<dbReference type="EMBL" id="CBTY010000009">
    <property type="protein sequence ID" value="CDI06255.1"/>
    <property type="molecule type" value="Genomic_DNA"/>
</dbReference>
<proteinExistence type="predicted"/>
<evidence type="ECO:0000313" key="2">
    <source>
        <dbReference type="Proteomes" id="UP000018159"/>
    </source>
</evidence>
<gene>
    <name evidence="1" type="ORF">NITUZ_40421</name>
</gene>
<sequence length="309" mass="34448">MEMVMTKNNRKITSITLTSIIAAALLTTFAVVTVEQIEAVENDKPKKYTVNIISSEVTDVYYSGDTKVQRLKVTIEANELPTFEELVEANQNYYDWLETNFGDAGSDKVEELKAKLKTTVENRPNVMTVNMVRIGEHSILFGDESYDSPMGNALDPVNMVFYEDATTSQTDTVIDTYATNNWGGDSVSPQQYVLINNVPHGGTLDWVESDHQQYTGNIVGQREHIRLFGGDFDTHGVYDDWSVGTAHQETWNWGCLCHQIDSWETAESDLTDDLDGQTGVGSIGTYNQGNSGYWQGEYNDGTASLIELT</sequence>
<dbReference type="Proteomes" id="UP000018159">
    <property type="component" value="Unassembled WGS sequence"/>
</dbReference>
<organism evidence="1 2">
    <name type="scientific">Candidatus Nitrosotenuis uzonensis</name>
    <dbReference type="NCBI Taxonomy" id="1407055"/>
    <lineage>
        <taxon>Archaea</taxon>
        <taxon>Nitrososphaerota</taxon>
        <taxon>Candidatus Nitrosotenuis</taxon>
    </lineage>
</organism>
<dbReference type="STRING" id="1407055.NITUZ_40421"/>
<evidence type="ECO:0000313" key="1">
    <source>
        <dbReference type="EMBL" id="CDI06255.1"/>
    </source>
</evidence>
<reference evidence="1 2" key="1">
    <citation type="journal article" date="2013" name="PLoS ONE">
        <title>Enrichment and Genome Sequence of the Group I.1a Ammonia-Oxidizing Archaeon ?Ca. Nitrosotenuis uzonensis? Representing a Clade Globally.</title>
        <authorList>
            <person name="Lebedeva E.V."/>
            <person name="Hatzenpichler R."/>
            <person name="Pelletier E."/>
            <person name="Schuster N."/>
            <person name="Hauzmayer S."/>
            <person name="Bulaev A."/>
            <person name="Grigor'eva N.V."/>
            <person name="Galushko A."/>
            <person name="Schmid M."/>
            <person name="Palatinszky M."/>
            <person name="Le Paslier D."/>
            <person name="Daims H."/>
            <person name="Wagner M."/>
        </authorList>
    </citation>
    <scope>NUCLEOTIDE SEQUENCE [LARGE SCALE GENOMIC DNA]</scope>
    <source>
        <strain evidence="1 2">N4</strain>
    </source>
</reference>
<keyword evidence="2" id="KW-1185">Reference proteome</keyword>
<comment type="caution">
    <text evidence="1">The sequence shown here is derived from an EMBL/GenBank/DDBJ whole genome shotgun (WGS) entry which is preliminary data.</text>
</comment>
<protein>
    <submittedName>
        <fullName evidence="1">Uncharacterized protein</fullName>
    </submittedName>
</protein>
<accession>V6AUR1</accession>